<evidence type="ECO:0000256" key="1">
    <source>
        <dbReference type="ARBA" id="ARBA00004277"/>
    </source>
</evidence>
<evidence type="ECO:0000313" key="8">
    <source>
        <dbReference type="EMBL" id="KAH9587962.1"/>
    </source>
</evidence>
<dbReference type="PIRSF" id="PIRSF005992">
    <property type="entry name" value="Clathrin_mu"/>
    <property type="match status" value="1"/>
</dbReference>
<dbReference type="Pfam" id="PF01217">
    <property type="entry name" value="Clat_adaptor_s"/>
    <property type="match status" value="1"/>
</dbReference>
<keyword evidence="10" id="KW-1185">Reference proteome</keyword>
<dbReference type="EMBL" id="KL251688">
    <property type="protein sequence ID" value="KGB41026.1"/>
    <property type="molecule type" value="Genomic_DNA"/>
</dbReference>
<dbReference type="InterPro" id="IPR028565">
    <property type="entry name" value="MHD"/>
</dbReference>
<dbReference type="CTD" id="24596695"/>
<keyword evidence="5" id="KW-0168">Coated pit</keyword>
<comment type="similarity">
    <text evidence="6">Belongs to the adaptor complexes medium subunit family.</text>
</comment>
<feature type="domain" description="MHD" evidence="7">
    <location>
        <begin position="178"/>
        <end position="417"/>
    </location>
</feature>
<dbReference type="SUPFAM" id="SSF49447">
    <property type="entry name" value="Second domain of Mu2 adaptin subunit (ap50) of ap2 adaptor"/>
    <property type="match status" value="1"/>
</dbReference>
<keyword evidence="4" id="KW-0472">Membrane</keyword>
<evidence type="ECO:0000313" key="9">
    <source>
        <dbReference type="EMBL" id="KGB41026.1"/>
    </source>
</evidence>
<dbReference type="GeneID" id="24596695"/>
<dbReference type="GO" id="GO:0016192">
    <property type="term" value="P:vesicle-mediated transport"/>
    <property type="evidence" value="ECO:0007669"/>
    <property type="project" value="InterPro"/>
</dbReference>
<dbReference type="GO" id="GO:0030131">
    <property type="term" value="C:clathrin adaptor complex"/>
    <property type="evidence" value="ECO:0007669"/>
    <property type="project" value="UniProtKB-UniRule"/>
</dbReference>
<dbReference type="EMBL" id="AMPZ03000003">
    <property type="protein sequence ID" value="KAH9587962.1"/>
    <property type="molecule type" value="Genomic_DNA"/>
</dbReference>
<evidence type="ECO:0000256" key="6">
    <source>
        <dbReference type="PIRNR" id="PIRNR005992"/>
    </source>
</evidence>
<evidence type="ECO:0000313" key="10">
    <source>
        <dbReference type="Proteomes" id="UP000471633"/>
    </source>
</evidence>
<evidence type="ECO:0000259" key="7">
    <source>
        <dbReference type="PROSITE" id="PS51072"/>
    </source>
</evidence>
<dbReference type="FunFam" id="3.30.450.60:FF:000002">
    <property type="entry name" value="AP-2 complex subunit mu, putative"/>
    <property type="match status" value="1"/>
</dbReference>
<dbReference type="InterPro" id="IPR001392">
    <property type="entry name" value="Clathrin_mu"/>
</dbReference>
<name>A0A095B1M6_SCHHA</name>
<keyword evidence="3 6" id="KW-0653">Protein transport</keyword>
<dbReference type="OrthoDB" id="870at2759"/>
<dbReference type="RefSeq" id="XP_051069580.1">
    <property type="nucleotide sequence ID" value="XM_051213592.1"/>
</dbReference>
<comment type="subcellular location">
    <subcellularLocation>
        <location evidence="1">Membrane</location>
        <location evidence="1">Coated pit</location>
        <topology evidence="1">Peripheral membrane protein</topology>
        <orientation evidence="1">Cytoplasmic side</orientation>
    </subcellularLocation>
</comment>
<dbReference type="GO" id="GO:0005905">
    <property type="term" value="C:clathrin-coated pit"/>
    <property type="evidence" value="ECO:0007669"/>
    <property type="project" value="UniProtKB-KW"/>
</dbReference>
<dbReference type="CDD" id="cd14837">
    <property type="entry name" value="AP3_Mu_N"/>
    <property type="match status" value="1"/>
</dbReference>
<dbReference type="Gene3D" id="3.30.450.60">
    <property type="match status" value="1"/>
</dbReference>
<dbReference type="GO" id="GO:0006886">
    <property type="term" value="P:intracellular protein transport"/>
    <property type="evidence" value="ECO:0007669"/>
    <property type="project" value="UniProtKB-UniRule"/>
</dbReference>
<dbReference type="PROSITE" id="PS51072">
    <property type="entry name" value="MHD"/>
    <property type="match status" value="1"/>
</dbReference>
<dbReference type="STRING" id="6185.A0A095B1M6"/>
<dbReference type="PROSITE" id="PS00991">
    <property type="entry name" value="CLAT_ADAPTOR_M_2"/>
    <property type="match status" value="1"/>
</dbReference>
<evidence type="ECO:0000256" key="2">
    <source>
        <dbReference type="ARBA" id="ARBA00022448"/>
    </source>
</evidence>
<dbReference type="InterPro" id="IPR011012">
    <property type="entry name" value="Longin-like_dom_sf"/>
</dbReference>
<gene>
    <name evidence="8" type="primary">AP3M2_1</name>
    <name evidence="8" type="ORF">MS3_00005514</name>
    <name evidence="9" type="ORF">MS3_09521</name>
</gene>
<dbReference type="CDD" id="cd09252">
    <property type="entry name" value="AP-3_Mu3_Cterm"/>
    <property type="match status" value="1"/>
</dbReference>
<organism evidence="9">
    <name type="scientific">Schistosoma haematobium</name>
    <name type="common">Blood fluke</name>
    <dbReference type="NCBI Taxonomy" id="6185"/>
    <lineage>
        <taxon>Eukaryota</taxon>
        <taxon>Metazoa</taxon>
        <taxon>Spiralia</taxon>
        <taxon>Lophotrochozoa</taxon>
        <taxon>Platyhelminthes</taxon>
        <taxon>Trematoda</taxon>
        <taxon>Digenea</taxon>
        <taxon>Strigeidida</taxon>
        <taxon>Schistosomatoidea</taxon>
        <taxon>Schistosomatidae</taxon>
        <taxon>Schistosoma</taxon>
    </lineage>
</organism>
<dbReference type="Pfam" id="PF00928">
    <property type="entry name" value="Adap_comp_sub"/>
    <property type="match status" value="1"/>
</dbReference>
<evidence type="ECO:0000256" key="3">
    <source>
        <dbReference type="ARBA" id="ARBA00022927"/>
    </source>
</evidence>
<protein>
    <submittedName>
        <fullName evidence="9">AP-3 complex subunit mu-1</fullName>
    </submittedName>
    <submittedName>
        <fullName evidence="8">AP-3 complex subunit mu-2</fullName>
    </submittedName>
</protein>
<dbReference type="AlphaFoldDB" id="A0A095B1M6"/>
<reference evidence="8" key="4">
    <citation type="journal article" date="2022" name="PLoS Pathog.">
        <title>Chromosome-level genome of Schistosoma haematobium underpins genome-wide explorations of molecular variation.</title>
        <authorList>
            <person name="Stroehlein A.J."/>
            <person name="Korhonen P.K."/>
            <person name="Lee V.V."/>
            <person name="Ralph S.A."/>
            <person name="Mentink-Kane M."/>
            <person name="You H."/>
            <person name="McManus D.P."/>
            <person name="Tchuente L.T."/>
            <person name="Stothard J.R."/>
            <person name="Kaur P."/>
            <person name="Dudchenko O."/>
            <person name="Aiden E.L."/>
            <person name="Yang B."/>
            <person name="Yang H."/>
            <person name="Emery A.M."/>
            <person name="Webster B.L."/>
            <person name="Brindley P.J."/>
            <person name="Rollinson D."/>
            <person name="Chang B.C.H."/>
            <person name="Gasser R.B."/>
            <person name="Young N.D."/>
        </authorList>
    </citation>
    <scope>NUCLEOTIDE SEQUENCE</scope>
</reference>
<dbReference type="Gene3D" id="2.60.40.1170">
    <property type="entry name" value="Mu homology domain, subdomain B"/>
    <property type="match status" value="2"/>
</dbReference>
<dbReference type="InterPro" id="IPR018240">
    <property type="entry name" value="Clathrin_mu_CS"/>
</dbReference>
<proteinExistence type="inferred from homology"/>
<sequence length="418" mass="46906">MNMLQSLFIINQSNEICLEKHWTKNISKTVYDTFFDAVTKYAAGDVPPVLETPSNSLIHILRNNLYFLAVCVNELPPLLVIEFLDCVHSIIEDYFGSVTETSIKENVVSIYEILDEMLDGGFPLATESNILKEIVRPPNFLQSLTDAVTGKNTIIGSTLPTNQLSNIRWRRSGVNYTSNETYFDLIEKIDAIIDRSGYVISKEIHGSVECLIKLSGTPDITLAFTNHRLIDDANLHPCIRFSRWKRERILSFIPPDGKFCLFNYHVSSLSPVSLPIILRHNVLLRERGGRLDVVVVPKTMGKPVENVKLTIQLPPEVLNITASPSVGRTSFDVTTKLFQWDIGRIETKSPNPSMKSSIDLVSGLTTLPSNPVIVVNFCIPQFVVSGLKIARVDIYGEKYKPFKGVKYATKAGQFEVRT</sequence>
<evidence type="ECO:0000256" key="4">
    <source>
        <dbReference type="ARBA" id="ARBA00023136"/>
    </source>
</evidence>
<dbReference type="PRINTS" id="PR00314">
    <property type="entry name" value="CLATHRINADPT"/>
</dbReference>
<evidence type="ECO:0000256" key="5">
    <source>
        <dbReference type="ARBA" id="ARBA00023176"/>
    </source>
</evidence>
<dbReference type="KEGG" id="shx:MS3_00005514"/>
<dbReference type="PANTHER" id="PTHR10529">
    <property type="entry name" value="AP COMPLEX SUBUNIT MU"/>
    <property type="match status" value="1"/>
</dbReference>
<reference evidence="9" key="1">
    <citation type="journal article" date="2012" name="Nat. Genet.">
        <title>Whole-genome sequence of Schistosoma haematobium.</title>
        <authorList>
            <person name="Young N.D."/>
            <person name="Jex A.R."/>
            <person name="Li B."/>
            <person name="Liu S."/>
            <person name="Yang L."/>
            <person name="Xiong Z."/>
            <person name="Li Y."/>
            <person name="Cantacessi C."/>
            <person name="Hall R.S."/>
            <person name="Xu X."/>
            <person name="Chen F."/>
            <person name="Wu X."/>
            <person name="Zerlotini A."/>
            <person name="Oliveira G."/>
            <person name="Hofmann A."/>
            <person name="Zhang G."/>
            <person name="Fang X."/>
            <person name="Kang Y."/>
            <person name="Campbell B.E."/>
            <person name="Loukas A."/>
            <person name="Ranganathan S."/>
            <person name="Rollinson D."/>
            <person name="Rinaldi G."/>
            <person name="Brindley P.J."/>
            <person name="Yang H."/>
            <person name="Wang J."/>
            <person name="Wang J."/>
            <person name="Gasser R.B."/>
        </authorList>
    </citation>
    <scope>NUCLEOTIDE SEQUENCE [LARGE SCALE GENOMIC DNA]</scope>
</reference>
<dbReference type="SUPFAM" id="SSF64356">
    <property type="entry name" value="SNARE-like"/>
    <property type="match status" value="1"/>
</dbReference>
<dbReference type="InterPro" id="IPR022775">
    <property type="entry name" value="AP_mu_sigma_su"/>
</dbReference>
<reference evidence="8" key="3">
    <citation type="submission" date="2021-06" db="EMBL/GenBank/DDBJ databases">
        <title>Chromosome-level genome assembly for S. haematobium.</title>
        <authorList>
            <person name="Stroehlein A.J."/>
        </authorList>
    </citation>
    <scope>NUCLEOTIDE SEQUENCE</scope>
</reference>
<accession>A0A095B1M6</accession>
<dbReference type="Proteomes" id="UP000471633">
    <property type="component" value="Unassembled WGS sequence"/>
</dbReference>
<dbReference type="InterPro" id="IPR036168">
    <property type="entry name" value="AP2_Mu_C_sf"/>
</dbReference>
<dbReference type="InterPro" id="IPR050431">
    <property type="entry name" value="Adaptor_comp_med_subunit"/>
</dbReference>
<reference evidence="8" key="2">
    <citation type="journal article" date="2019" name="Gigascience">
        <title>High-quality Schistosoma haematobium genome achieved by single-molecule and long-range sequencing.</title>
        <authorList>
            <person name="Stroehlein A.J."/>
            <person name="Korhonen P.K."/>
            <person name="Chong T.M."/>
            <person name="Lim Y.L."/>
            <person name="Chan K.G."/>
            <person name="Webster B."/>
            <person name="Rollinson D."/>
            <person name="Brindley P.J."/>
            <person name="Gasser R.B."/>
            <person name="Young N.D."/>
        </authorList>
    </citation>
    <scope>NUCLEOTIDE SEQUENCE</scope>
</reference>
<keyword evidence="2 6" id="KW-0813">Transport</keyword>